<accession>A0AA41R8A7</accession>
<dbReference type="PANTHER" id="PTHR42799">
    <property type="entry name" value="MITOCHONDRIAL PEPTIDE METHIONINE SULFOXIDE REDUCTASE"/>
    <property type="match status" value="1"/>
</dbReference>
<dbReference type="GO" id="GO:0008113">
    <property type="term" value="F:peptide-methionine (S)-S-oxide reductase activity"/>
    <property type="evidence" value="ECO:0007669"/>
    <property type="project" value="UniProtKB-EC"/>
</dbReference>
<feature type="domain" description="Peptide methionine sulphoxide reductase MsrA" evidence="5">
    <location>
        <begin position="2"/>
        <end position="117"/>
    </location>
</feature>
<sequence>MIRTRVGYAGGQKADPTYHHIGDHTETVQIDYDPTRISYDDLLAVFWRSHAPSAHTISRQYLNAIFYHDETQRDAALASKEALEKRGGRNIRTEVLPLRSFTMAEDYHQKYLLKRNQVLTAELTRIYPQAADFVASTAVSRINGYLGGYGTRDQLRKEIDQLGLSPKGRAILEKRVGDRGE</sequence>
<dbReference type="InterPro" id="IPR036509">
    <property type="entry name" value="Met_Sox_Rdtase_MsrA_sf"/>
</dbReference>
<dbReference type="GO" id="GO:0005737">
    <property type="term" value="C:cytoplasm"/>
    <property type="evidence" value="ECO:0007669"/>
    <property type="project" value="TreeGrafter"/>
</dbReference>
<dbReference type="PANTHER" id="PTHR42799:SF13">
    <property type="entry name" value="PEPTIDE METHIONINE SULFOXIDE REDUCTASE"/>
    <property type="match status" value="1"/>
</dbReference>
<evidence type="ECO:0000256" key="4">
    <source>
        <dbReference type="ARBA" id="ARBA00048782"/>
    </source>
</evidence>
<dbReference type="Proteomes" id="UP001165427">
    <property type="component" value="Unassembled WGS sequence"/>
</dbReference>
<dbReference type="Pfam" id="PF01625">
    <property type="entry name" value="PMSR"/>
    <property type="match status" value="1"/>
</dbReference>
<evidence type="ECO:0000313" key="7">
    <source>
        <dbReference type="Proteomes" id="UP001165427"/>
    </source>
</evidence>
<keyword evidence="2" id="KW-0560">Oxidoreductase</keyword>
<dbReference type="InterPro" id="IPR050162">
    <property type="entry name" value="MsrA_MetSO_reductase"/>
</dbReference>
<dbReference type="EMBL" id="JALJRB010000036">
    <property type="protein sequence ID" value="MCJ8502870.1"/>
    <property type="molecule type" value="Genomic_DNA"/>
</dbReference>
<organism evidence="6 7">
    <name type="scientific">Desulfatitalea alkaliphila</name>
    <dbReference type="NCBI Taxonomy" id="2929485"/>
    <lineage>
        <taxon>Bacteria</taxon>
        <taxon>Pseudomonadati</taxon>
        <taxon>Thermodesulfobacteriota</taxon>
        <taxon>Desulfobacteria</taxon>
        <taxon>Desulfobacterales</taxon>
        <taxon>Desulfosarcinaceae</taxon>
        <taxon>Desulfatitalea</taxon>
    </lineage>
</organism>
<keyword evidence="7" id="KW-1185">Reference proteome</keyword>
<dbReference type="EC" id="1.8.4.11" evidence="1"/>
<comment type="caution">
    <text evidence="6">The sequence shown here is derived from an EMBL/GenBank/DDBJ whole genome shotgun (WGS) entry which is preliminary data.</text>
</comment>
<comment type="catalytic activity">
    <reaction evidence="4">
        <text>[thioredoxin]-disulfide + L-methionine + H2O = L-methionine (S)-S-oxide + [thioredoxin]-dithiol</text>
        <dbReference type="Rhea" id="RHEA:19993"/>
        <dbReference type="Rhea" id="RHEA-COMP:10698"/>
        <dbReference type="Rhea" id="RHEA-COMP:10700"/>
        <dbReference type="ChEBI" id="CHEBI:15377"/>
        <dbReference type="ChEBI" id="CHEBI:29950"/>
        <dbReference type="ChEBI" id="CHEBI:50058"/>
        <dbReference type="ChEBI" id="CHEBI:57844"/>
        <dbReference type="ChEBI" id="CHEBI:58772"/>
        <dbReference type="EC" id="1.8.4.11"/>
    </reaction>
</comment>
<evidence type="ECO:0000313" key="6">
    <source>
        <dbReference type="EMBL" id="MCJ8502870.1"/>
    </source>
</evidence>
<reference evidence="6" key="1">
    <citation type="submission" date="2022-04" db="EMBL/GenBank/DDBJ databases">
        <title>Desulfatitalea alkaliphila sp. nov., a novel anaerobic sulfate-reducing bacterium isolated from terrestrial mud volcano, Taman Peninsula, Russia.</title>
        <authorList>
            <person name="Khomyakova M.A."/>
            <person name="Merkel A.Y."/>
            <person name="Slobodkin A.I."/>
        </authorList>
    </citation>
    <scope>NUCLEOTIDE SEQUENCE</scope>
    <source>
        <strain evidence="6">M08but</strain>
    </source>
</reference>
<dbReference type="AlphaFoldDB" id="A0AA41R8A7"/>
<gene>
    <name evidence="6" type="ORF">MRX98_20005</name>
</gene>
<dbReference type="GO" id="GO:0034599">
    <property type="term" value="P:cellular response to oxidative stress"/>
    <property type="evidence" value="ECO:0007669"/>
    <property type="project" value="TreeGrafter"/>
</dbReference>
<evidence type="ECO:0000259" key="5">
    <source>
        <dbReference type="Pfam" id="PF01625"/>
    </source>
</evidence>
<evidence type="ECO:0000256" key="1">
    <source>
        <dbReference type="ARBA" id="ARBA00012502"/>
    </source>
</evidence>
<name>A0AA41R8A7_9BACT</name>
<proteinExistence type="predicted"/>
<comment type="catalytic activity">
    <reaction evidence="3">
        <text>L-methionyl-[protein] + [thioredoxin]-disulfide + H2O = L-methionyl-(S)-S-oxide-[protein] + [thioredoxin]-dithiol</text>
        <dbReference type="Rhea" id="RHEA:14217"/>
        <dbReference type="Rhea" id="RHEA-COMP:10698"/>
        <dbReference type="Rhea" id="RHEA-COMP:10700"/>
        <dbReference type="Rhea" id="RHEA-COMP:12313"/>
        <dbReference type="Rhea" id="RHEA-COMP:12315"/>
        <dbReference type="ChEBI" id="CHEBI:15377"/>
        <dbReference type="ChEBI" id="CHEBI:16044"/>
        <dbReference type="ChEBI" id="CHEBI:29950"/>
        <dbReference type="ChEBI" id="CHEBI:44120"/>
        <dbReference type="ChEBI" id="CHEBI:50058"/>
        <dbReference type="EC" id="1.8.4.11"/>
    </reaction>
</comment>
<dbReference type="InterPro" id="IPR002569">
    <property type="entry name" value="Met_Sox_Rdtase_MsrA_dom"/>
</dbReference>
<protein>
    <recommendedName>
        <fullName evidence="1">peptide-methionine (S)-S-oxide reductase</fullName>
        <ecNumber evidence="1">1.8.4.11</ecNumber>
    </recommendedName>
</protein>
<evidence type="ECO:0000256" key="2">
    <source>
        <dbReference type="ARBA" id="ARBA00023002"/>
    </source>
</evidence>
<dbReference type="SUPFAM" id="SSF55068">
    <property type="entry name" value="Peptide methionine sulfoxide reductase"/>
    <property type="match status" value="1"/>
</dbReference>
<evidence type="ECO:0000256" key="3">
    <source>
        <dbReference type="ARBA" id="ARBA00047806"/>
    </source>
</evidence>
<dbReference type="Gene3D" id="3.30.1060.10">
    <property type="entry name" value="Peptide methionine sulphoxide reductase MsrA"/>
    <property type="match status" value="1"/>
</dbReference>